<evidence type="ECO:0000256" key="1">
    <source>
        <dbReference type="ARBA" id="ARBA00006464"/>
    </source>
</evidence>
<dbReference type="STRING" id="1798382.A3D77_02325"/>
<dbReference type="Pfam" id="PF02397">
    <property type="entry name" value="Bac_transf"/>
    <property type="match status" value="1"/>
</dbReference>
<dbReference type="GO" id="GO:0016780">
    <property type="term" value="F:phosphotransferase activity, for other substituted phosphate groups"/>
    <property type="evidence" value="ECO:0007669"/>
    <property type="project" value="TreeGrafter"/>
</dbReference>
<comment type="caution">
    <text evidence="4">The sequence shown here is derived from an EMBL/GenBank/DDBJ whole genome shotgun (WGS) entry which is preliminary data.</text>
</comment>
<dbReference type="PANTHER" id="PTHR30576">
    <property type="entry name" value="COLANIC BIOSYNTHESIS UDP-GLUCOSE LIPID CARRIER TRANSFERASE"/>
    <property type="match status" value="1"/>
</dbReference>
<keyword evidence="2" id="KW-0472">Membrane</keyword>
<feature type="domain" description="Bacterial sugar transferase" evidence="3">
    <location>
        <begin position="14"/>
        <end position="213"/>
    </location>
</feature>
<organism evidence="4 5">
    <name type="scientific">Candidatus Gottesmanbacteria bacterium RIFCSPHIGHO2_02_FULL_39_11</name>
    <dbReference type="NCBI Taxonomy" id="1798382"/>
    <lineage>
        <taxon>Bacteria</taxon>
        <taxon>Candidatus Gottesmaniibacteriota</taxon>
    </lineage>
</organism>
<evidence type="ECO:0000313" key="5">
    <source>
        <dbReference type="Proteomes" id="UP000176923"/>
    </source>
</evidence>
<evidence type="ECO:0000256" key="2">
    <source>
        <dbReference type="SAM" id="Phobius"/>
    </source>
</evidence>
<dbReference type="AlphaFoldDB" id="A0A1F5ZV74"/>
<protein>
    <recommendedName>
        <fullName evidence="3">Bacterial sugar transferase domain-containing protein</fullName>
    </recommendedName>
</protein>
<dbReference type="InterPro" id="IPR003362">
    <property type="entry name" value="Bact_transf"/>
</dbReference>
<reference evidence="4 5" key="1">
    <citation type="journal article" date="2016" name="Nat. Commun.">
        <title>Thousands of microbial genomes shed light on interconnected biogeochemical processes in an aquifer system.</title>
        <authorList>
            <person name="Anantharaman K."/>
            <person name="Brown C.T."/>
            <person name="Hug L.A."/>
            <person name="Sharon I."/>
            <person name="Castelle C.J."/>
            <person name="Probst A.J."/>
            <person name="Thomas B.C."/>
            <person name="Singh A."/>
            <person name="Wilkins M.J."/>
            <person name="Karaoz U."/>
            <person name="Brodie E.L."/>
            <person name="Williams K.H."/>
            <person name="Hubbard S.S."/>
            <person name="Banfield J.F."/>
        </authorList>
    </citation>
    <scope>NUCLEOTIDE SEQUENCE [LARGE SCALE GENOMIC DNA]</scope>
</reference>
<keyword evidence="2" id="KW-1133">Transmembrane helix</keyword>
<feature type="transmembrane region" description="Helical" evidence="2">
    <location>
        <begin position="20"/>
        <end position="40"/>
    </location>
</feature>
<keyword evidence="2" id="KW-0812">Transmembrane</keyword>
<evidence type="ECO:0000313" key="4">
    <source>
        <dbReference type="EMBL" id="OGG16273.1"/>
    </source>
</evidence>
<evidence type="ECO:0000259" key="3">
    <source>
        <dbReference type="Pfam" id="PF02397"/>
    </source>
</evidence>
<proteinExistence type="inferred from homology"/>
<dbReference type="PANTHER" id="PTHR30576:SF0">
    <property type="entry name" value="UNDECAPRENYL-PHOSPHATE N-ACETYLGALACTOSAMINYL 1-PHOSPHATE TRANSFERASE-RELATED"/>
    <property type="match status" value="1"/>
</dbReference>
<sequence>MVLFHGENYDSTFKRLVDIAVASLLLLLFSPIGLFLAVAIKLNSPGPVFADTPERVGKKGKLFKMYKFRSMIEHAHTILRNDPKMKNLYEQYKKNSYKLKEDPRVTVIGKIMRRHSLDEIPQLINVLRGEMSIVGPRAYYPDELENQQKKYPNTRELVGEVLSIRPGITGYWQVSGRSEVNFDKRIAMDADYVKRRSMWYDIKILLKTPWAMISGKGAV</sequence>
<comment type="similarity">
    <text evidence="1">Belongs to the bacterial sugar transferase family.</text>
</comment>
<name>A0A1F5ZV74_9BACT</name>
<gene>
    <name evidence="4" type="ORF">A3D77_02325</name>
</gene>
<dbReference type="EMBL" id="MFJL01000014">
    <property type="protein sequence ID" value="OGG16273.1"/>
    <property type="molecule type" value="Genomic_DNA"/>
</dbReference>
<accession>A0A1F5ZV74</accession>
<dbReference type="Proteomes" id="UP000176923">
    <property type="component" value="Unassembled WGS sequence"/>
</dbReference>